<reference evidence="2" key="1">
    <citation type="journal article" date="2020" name="Stud. Mycol.">
        <title>101 Dothideomycetes genomes: a test case for predicting lifestyles and emergence of pathogens.</title>
        <authorList>
            <person name="Haridas S."/>
            <person name="Albert R."/>
            <person name="Binder M."/>
            <person name="Bloem J."/>
            <person name="Labutti K."/>
            <person name="Salamov A."/>
            <person name="Andreopoulos B."/>
            <person name="Baker S."/>
            <person name="Barry K."/>
            <person name="Bills G."/>
            <person name="Bluhm B."/>
            <person name="Cannon C."/>
            <person name="Castanera R."/>
            <person name="Culley D."/>
            <person name="Daum C."/>
            <person name="Ezra D."/>
            <person name="Gonzalez J."/>
            <person name="Henrissat B."/>
            <person name="Kuo A."/>
            <person name="Liang C."/>
            <person name="Lipzen A."/>
            <person name="Lutzoni F."/>
            <person name="Magnuson J."/>
            <person name="Mondo S."/>
            <person name="Nolan M."/>
            <person name="Ohm R."/>
            <person name="Pangilinan J."/>
            <person name="Park H.-J."/>
            <person name="Ramirez L."/>
            <person name="Alfaro M."/>
            <person name="Sun H."/>
            <person name="Tritt A."/>
            <person name="Yoshinaga Y."/>
            <person name="Zwiers L.-H."/>
            <person name="Turgeon B."/>
            <person name="Goodwin S."/>
            <person name="Spatafora J."/>
            <person name="Crous P."/>
            <person name="Grigoriev I."/>
        </authorList>
    </citation>
    <scope>NUCLEOTIDE SEQUENCE</scope>
    <source>
        <strain evidence="2">CBS 207.26</strain>
    </source>
</reference>
<feature type="compositionally biased region" description="Basic and acidic residues" evidence="1">
    <location>
        <begin position="174"/>
        <end position="184"/>
    </location>
</feature>
<name>A0A6A6E5D3_9PEZI</name>
<gene>
    <name evidence="2" type="ORF">K469DRAFT_708362</name>
</gene>
<evidence type="ECO:0000313" key="3">
    <source>
        <dbReference type="Proteomes" id="UP000800200"/>
    </source>
</evidence>
<sequence length="211" mass="23675">MTPDSYPPCRRVSSRQISLSSASDLLSTFLQSSTKHPHLHPDAQITPTGIEFSTNGGPKGGIVLHSLRRVVAGMRGEVLEPEPTPEPGDDEGNENRRKSKKGRKEGAEGSDTVARAEEEEWQNMSEYEREEGGIEVGEIGPRDTFVQAGGEPEVHVVGESEVEEVEIGQKRKKIKDERKKDKEARKKAKKERNKEFKREKEKKRSKRDSSE</sequence>
<accession>A0A6A6E5D3</accession>
<proteinExistence type="predicted"/>
<protein>
    <submittedName>
        <fullName evidence="2">Uncharacterized protein</fullName>
    </submittedName>
</protein>
<feature type="compositionally biased region" description="Polar residues" evidence="1">
    <location>
        <begin position="45"/>
        <end position="56"/>
    </location>
</feature>
<evidence type="ECO:0000256" key="1">
    <source>
        <dbReference type="SAM" id="MobiDB-lite"/>
    </source>
</evidence>
<feature type="compositionally biased region" description="Basic residues" evidence="1">
    <location>
        <begin position="200"/>
        <end position="211"/>
    </location>
</feature>
<dbReference type="AlphaFoldDB" id="A0A6A6E5D3"/>
<feature type="region of interest" description="Disordered" evidence="1">
    <location>
        <begin position="32"/>
        <end position="58"/>
    </location>
</feature>
<organism evidence="2 3">
    <name type="scientific">Zopfia rhizophila CBS 207.26</name>
    <dbReference type="NCBI Taxonomy" id="1314779"/>
    <lineage>
        <taxon>Eukaryota</taxon>
        <taxon>Fungi</taxon>
        <taxon>Dikarya</taxon>
        <taxon>Ascomycota</taxon>
        <taxon>Pezizomycotina</taxon>
        <taxon>Dothideomycetes</taxon>
        <taxon>Dothideomycetes incertae sedis</taxon>
        <taxon>Zopfiaceae</taxon>
        <taxon>Zopfia</taxon>
    </lineage>
</organism>
<dbReference type="Proteomes" id="UP000800200">
    <property type="component" value="Unassembled WGS sequence"/>
</dbReference>
<dbReference type="OrthoDB" id="5426872at2759"/>
<dbReference type="EMBL" id="ML994635">
    <property type="protein sequence ID" value="KAF2185086.1"/>
    <property type="molecule type" value="Genomic_DNA"/>
</dbReference>
<evidence type="ECO:0000313" key="2">
    <source>
        <dbReference type="EMBL" id="KAF2185086.1"/>
    </source>
</evidence>
<keyword evidence="3" id="KW-1185">Reference proteome</keyword>
<feature type="region of interest" description="Disordered" evidence="1">
    <location>
        <begin position="74"/>
        <end position="211"/>
    </location>
</feature>